<sequence length="413" mass="43208">MACRANDLKDNLMTHISQSLLDAARTRAAAPDFTRTFDDPVEGEGPLSGLNVAVKDLFDVRGQVAHAGSLVRKGIAPAAKDAVAVSRLRNAGAGLIGHANMTEFAYSGLGLNPHYGTPLTPLREGCIAGGSTSGGASAVARGMADIALGTDTGGSARIPAAFCGLFGFKATAQTISREGAVPLSHSLDSVGVLTRDVGLLRPVLNVLRDRPLSPSATPRAVIVPENFGMDDLDAEVADAFEAALDALQVSGVSVRRQTLDFFDDYRALPVWHFSAVESRAHHGAHFDTARETLDPRVASRMARADGVTAIDFARTIAAREALIARAARLFSDTPVALPSVAIMPPKLDDLRDDATYDRINLLALRNTSLANVIDGCSVSMPIASHPGAGLMLTAAAGRDAMLLNMAETLQGAP</sequence>
<protein>
    <submittedName>
        <fullName evidence="2">Amidase</fullName>
    </submittedName>
</protein>
<dbReference type="Proteomes" id="UP000885704">
    <property type="component" value="Unassembled WGS sequence"/>
</dbReference>
<dbReference type="AlphaFoldDB" id="A0A7V1F0J7"/>
<dbReference type="PANTHER" id="PTHR46310:SF7">
    <property type="entry name" value="AMIDASE 1"/>
    <property type="match status" value="1"/>
</dbReference>
<dbReference type="Gene3D" id="3.90.1300.10">
    <property type="entry name" value="Amidase signature (AS) domain"/>
    <property type="match status" value="1"/>
</dbReference>
<proteinExistence type="predicted"/>
<dbReference type="EMBL" id="DRFN01000036">
    <property type="protein sequence ID" value="HDZ52775.1"/>
    <property type="molecule type" value="Genomic_DNA"/>
</dbReference>
<reference evidence="2" key="1">
    <citation type="journal article" date="2020" name="mSystems">
        <title>Genome- and Community-Level Interaction Insights into Carbon Utilization and Element Cycling Functions of Hydrothermarchaeota in Hydrothermal Sediment.</title>
        <authorList>
            <person name="Zhou Z."/>
            <person name="Liu Y."/>
            <person name="Xu W."/>
            <person name="Pan J."/>
            <person name="Luo Z.H."/>
            <person name="Li M."/>
        </authorList>
    </citation>
    <scope>NUCLEOTIDE SEQUENCE [LARGE SCALE GENOMIC DNA]</scope>
    <source>
        <strain evidence="2">HyVt-323</strain>
    </source>
</reference>
<comment type="caution">
    <text evidence="2">The sequence shown here is derived from an EMBL/GenBank/DDBJ whole genome shotgun (WGS) entry which is preliminary data.</text>
</comment>
<feature type="domain" description="Amidase" evidence="1">
    <location>
        <begin position="16"/>
        <end position="403"/>
    </location>
</feature>
<dbReference type="SUPFAM" id="SSF75304">
    <property type="entry name" value="Amidase signature (AS) enzymes"/>
    <property type="match status" value="1"/>
</dbReference>
<dbReference type="InterPro" id="IPR023631">
    <property type="entry name" value="Amidase_dom"/>
</dbReference>
<accession>A0A7V1F0J7</accession>
<name>A0A7V1F0J7_9RHOB</name>
<dbReference type="PANTHER" id="PTHR46310">
    <property type="entry name" value="AMIDASE 1"/>
    <property type="match status" value="1"/>
</dbReference>
<evidence type="ECO:0000259" key="1">
    <source>
        <dbReference type="Pfam" id="PF01425"/>
    </source>
</evidence>
<dbReference type="InterPro" id="IPR036928">
    <property type="entry name" value="AS_sf"/>
</dbReference>
<gene>
    <name evidence="2" type="ORF">ENH63_13590</name>
</gene>
<evidence type="ECO:0000313" key="2">
    <source>
        <dbReference type="EMBL" id="HDZ52775.1"/>
    </source>
</evidence>
<dbReference type="Pfam" id="PF01425">
    <property type="entry name" value="Amidase"/>
    <property type="match status" value="1"/>
</dbReference>
<organism evidence="2">
    <name type="scientific">Sulfitobacter litoralis</name>
    <dbReference type="NCBI Taxonomy" id="335975"/>
    <lineage>
        <taxon>Bacteria</taxon>
        <taxon>Pseudomonadati</taxon>
        <taxon>Pseudomonadota</taxon>
        <taxon>Alphaproteobacteria</taxon>
        <taxon>Rhodobacterales</taxon>
        <taxon>Roseobacteraceae</taxon>
        <taxon>Sulfitobacter</taxon>
    </lineage>
</organism>